<dbReference type="EC" id="2.4.1.-" evidence="5"/>
<dbReference type="SUPFAM" id="SSF53756">
    <property type="entry name" value="UDP-Glycosyltransferase/glycogen phosphorylase"/>
    <property type="match status" value="1"/>
</dbReference>
<dbReference type="GO" id="GO:1903509">
    <property type="term" value="P:liposaccharide metabolic process"/>
    <property type="evidence" value="ECO:0007669"/>
    <property type="project" value="UniProtKB-ARBA"/>
</dbReference>
<feature type="domain" description="Glycosyl transferase family 1" evidence="3">
    <location>
        <begin position="201"/>
        <end position="355"/>
    </location>
</feature>
<dbReference type="Proteomes" id="UP000296352">
    <property type="component" value="Chromosome"/>
</dbReference>
<dbReference type="Pfam" id="PF00534">
    <property type="entry name" value="Glycos_transf_1"/>
    <property type="match status" value="1"/>
</dbReference>
<evidence type="ECO:0000313" key="5">
    <source>
        <dbReference type="EMBL" id="QCB28070.1"/>
    </source>
</evidence>
<dbReference type="GO" id="GO:1901137">
    <property type="term" value="P:carbohydrate derivative biosynthetic process"/>
    <property type="evidence" value="ECO:0007669"/>
    <property type="project" value="UniProtKB-ARBA"/>
</dbReference>
<dbReference type="Pfam" id="PF13439">
    <property type="entry name" value="Glyco_transf_4"/>
    <property type="match status" value="1"/>
</dbReference>
<evidence type="ECO:0000259" key="3">
    <source>
        <dbReference type="Pfam" id="PF00534"/>
    </source>
</evidence>
<accession>A0A4P7QFA3</accession>
<evidence type="ECO:0000256" key="1">
    <source>
        <dbReference type="ARBA" id="ARBA00022676"/>
    </source>
</evidence>
<dbReference type="Gene3D" id="3.40.50.2000">
    <property type="entry name" value="Glycogen Phosphorylase B"/>
    <property type="match status" value="2"/>
</dbReference>
<keyword evidence="6" id="KW-1185">Reference proteome</keyword>
<feature type="domain" description="Glycosyltransferase subfamily 4-like N-terminal" evidence="4">
    <location>
        <begin position="14"/>
        <end position="177"/>
    </location>
</feature>
<evidence type="ECO:0000313" key="6">
    <source>
        <dbReference type="Proteomes" id="UP000296352"/>
    </source>
</evidence>
<sequence length="380" mass="41152">MRIAIFTEVFLPKIDGVVTRVTRSLEQLRDAGHEVLIFAPGNGPETYAGFEVVYLPALSLWPVYPEIKFSGPWPSLFRRLKAFKPDVVHAVNPIWTAALGVLAARRLGLPIVASFHTNVPEYVDDLGIGFVRPLTERAIRYLHNQAEVNLCTSGPMVDKARAMGMRNVQLWPKAVDTVGFAPGKASDEMRSTMTSGHPAAPLVTYVGRVSKEKNLHILPAVMEKLRGHLPGARLAVVGGGPFLKQLKSQCSPEWATFTGFMSGDDLAAAFASGDVFAFPSLTETLGLVALESFASGTPVVGARAGGIPFVIEDGVTGRLVDCDGEADVVATRWAQALYEILSDGDARVEMGRRARAEAEKYSWKESTRVLIDAYSQAAAR</sequence>
<dbReference type="RefSeq" id="WP_136140859.1">
    <property type="nucleotide sequence ID" value="NZ_CP039247.1"/>
</dbReference>
<name>A0A4P7QFA3_9CORY</name>
<dbReference type="PANTHER" id="PTHR45947:SF3">
    <property type="entry name" value="SULFOQUINOVOSYL TRANSFERASE SQD2"/>
    <property type="match status" value="1"/>
</dbReference>
<protein>
    <submittedName>
        <fullName evidence="5">GDP-mannose-dependent alpha-mannosyltransferase</fullName>
        <ecNumber evidence="5">2.4.1.-</ecNumber>
    </submittedName>
</protein>
<dbReference type="PANTHER" id="PTHR45947">
    <property type="entry name" value="SULFOQUINOVOSYL TRANSFERASE SQD2"/>
    <property type="match status" value="1"/>
</dbReference>
<dbReference type="OrthoDB" id="5242526at2"/>
<dbReference type="GO" id="GO:0016757">
    <property type="term" value="F:glycosyltransferase activity"/>
    <property type="evidence" value="ECO:0007669"/>
    <property type="project" value="UniProtKB-KW"/>
</dbReference>
<gene>
    <name evidence="5" type="primary">mgtA2</name>
    <name evidence="5" type="ORF">CENDO_03885</name>
</gene>
<proteinExistence type="predicted"/>
<dbReference type="CDD" id="cd03814">
    <property type="entry name" value="GT4-like"/>
    <property type="match status" value="1"/>
</dbReference>
<dbReference type="KEGG" id="cee:CENDO_03885"/>
<keyword evidence="2 5" id="KW-0808">Transferase</keyword>
<dbReference type="InterPro" id="IPR001296">
    <property type="entry name" value="Glyco_trans_1"/>
</dbReference>
<organism evidence="5 6">
    <name type="scientific">Corynebacterium endometrii</name>
    <dbReference type="NCBI Taxonomy" id="2488819"/>
    <lineage>
        <taxon>Bacteria</taxon>
        <taxon>Bacillati</taxon>
        <taxon>Actinomycetota</taxon>
        <taxon>Actinomycetes</taxon>
        <taxon>Mycobacteriales</taxon>
        <taxon>Corynebacteriaceae</taxon>
        <taxon>Corynebacterium</taxon>
    </lineage>
</organism>
<evidence type="ECO:0000256" key="2">
    <source>
        <dbReference type="ARBA" id="ARBA00022679"/>
    </source>
</evidence>
<dbReference type="EMBL" id="CP039247">
    <property type="protein sequence ID" value="QCB28070.1"/>
    <property type="molecule type" value="Genomic_DNA"/>
</dbReference>
<dbReference type="InterPro" id="IPR028098">
    <property type="entry name" value="Glyco_trans_4-like_N"/>
</dbReference>
<dbReference type="InterPro" id="IPR050194">
    <property type="entry name" value="Glycosyltransferase_grp1"/>
</dbReference>
<evidence type="ECO:0000259" key="4">
    <source>
        <dbReference type="Pfam" id="PF13439"/>
    </source>
</evidence>
<dbReference type="AlphaFoldDB" id="A0A4P7QFA3"/>
<keyword evidence="1 5" id="KW-0328">Glycosyltransferase</keyword>
<reference evidence="5 6" key="1">
    <citation type="submission" date="2019-04" db="EMBL/GenBank/DDBJ databases">
        <title>Corynebacterium endometrii sp. nov., isolated from the uterus of a cow with endometritis.</title>
        <authorList>
            <person name="Ballas P."/>
            <person name="Ruckert C."/>
            <person name="Wagener K."/>
            <person name="Drillich M."/>
            <person name="Kaempfer P."/>
            <person name="Busse H.-J."/>
            <person name="Ehling-Schulz M."/>
        </authorList>
    </citation>
    <scope>NUCLEOTIDE SEQUENCE [LARGE SCALE GENOMIC DNA]</scope>
    <source>
        <strain evidence="5 6">LMM-1653</strain>
    </source>
</reference>